<feature type="compositionally biased region" description="Basic residues" evidence="1">
    <location>
        <begin position="11"/>
        <end position="22"/>
    </location>
</feature>
<organism evidence="2 3">
    <name type="scientific">Oryza sativa subsp. japonica</name>
    <name type="common">Rice</name>
    <dbReference type="NCBI Taxonomy" id="39947"/>
    <lineage>
        <taxon>Eukaryota</taxon>
        <taxon>Viridiplantae</taxon>
        <taxon>Streptophyta</taxon>
        <taxon>Embryophyta</taxon>
        <taxon>Tracheophyta</taxon>
        <taxon>Spermatophyta</taxon>
        <taxon>Magnoliopsida</taxon>
        <taxon>Liliopsida</taxon>
        <taxon>Poales</taxon>
        <taxon>Poaceae</taxon>
        <taxon>BOP clade</taxon>
        <taxon>Oryzoideae</taxon>
        <taxon>Oryzeae</taxon>
        <taxon>Oryzinae</taxon>
        <taxon>Oryza</taxon>
        <taxon>Oryza sativa</taxon>
    </lineage>
</organism>
<dbReference type="Proteomes" id="UP000000763">
    <property type="component" value="Chromosome 7"/>
</dbReference>
<proteinExistence type="predicted"/>
<dbReference type="AlphaFoldDB" id="Q8H381"/>
<sequence length="294" mass="32936">MRSNGVTHGVRNPKRRRGRGQCRGRSFAGLRSPLLSHLRRPVRRHDATDVPAFLRPRHLIIGPRSGNSSDATNGAAGEIAAKKHLYLAIDDRKNAYNRTSLRRRRRRRPMVLAELRAEHADVMESRARKARRTCTPGDAPSFFLSAMNQFRSGGVDVEVTFFYSKDSDVCWTRRGDWLLPFRGHGHYDGELGSLRTDGRLCACHVVSASAEASGEPAPEVKVGKDKVFVQVPAGWVHEEAELVYMGKRVAYDGDGELTATDRRLAGCYKFSKYEMNSHTSVLDITDSYEPTTVH</sequence>
<evidence type="ECO:0000313" key="3">
    <source>
        <dbReference type="Proteomes" id="UP000000763"/>
    </source>
</evidence>
<name>Q8H381_ORYSJ</name>
<evidence type="ECO:0000256" key="1">
    <source>
        <dbReference type="SAM" id="MobiDB-lite"/>
    </source>
</evidence>
<dbReference type="EMBL" id="AP005246">
    <property type="protein sequence ID" value="BAC21512.1"/>
    <property type="molecule type" value="Genomic_DNA"/>
</dbReference>
<gene>
    <name evidence="2" type="primary">OSJNBa0061L20.109</name>
</gene>
<accession>Q8H381</accession>
<reference evidence="3" key="2">
    <citation type="journal article" date="2008" name="Nucleic Acids Res.">
        <title>The rice annotation project database (RAP-DB): 2008 update.</title>
        <authorList>
            <consortium name="The rice annotation project (RAP)"/>
        </authorList>
    </citation>
    <scope>GENOME REANNOTATION</scope>
    <source>
        <strain evidence="3">cv. Nipponbare</strain>
    </source>
</reference>
<feature type="region of interest" description="Disordered" evidence="1">
    <location>
        <begin position="1"/>
        <end position="26"/>
    </location>
</feature>
<dbReference type="InterPro" id="IPR012871">
    <property type="entry name" value="DUF1668_ORYSA"/>
</dbReference>
<evidence type="ECO:0000313" key="2">
    <source>
        <dbReference type="EMBL" id="BAC21512.1"/>
    </source>
</evidence>
<protein>
    <submittedName>
        <fullName evidence="2">Uncharacterized protein</fullName>
    </submittedName>
</protein>
<reference evidence="3" key="1">
    <citation type="journal article" date="2005" name="Nature">
        <title>The map-based sequence of the rice genome.</title>
        <authorList>
            <consortium name="International rice genome sequencing project (IRGSP)"/>
            <person name="Matsumoto T."/>
            <person name="Wu J."/>
            <person name="Kanamori H."/>
            <person name="Katayose Y."/>
            <person name="Fujisawa M."/>
            <person name="Namiki N."/>
            <person name="Mizuno H."/>
            <person name="Yamamoto K."/>
            <person name="Antonio B.A."/>
            <person name="Baba T."/>
            <person name="Sakata K."/>
            <person name="Nagamura Y."/>
            <person name="Aoki H."/>
            <person name="Arikawa K."/>
            <person name="Arita K."/>
            <person name="Bito T."/>
            <person name="Chiden Y."/>
            <person name="Fujitsuka N."/>
            <person name="Fukunaka R."/>
            <person name="Hamada M."/>
            <person name="Harada C."/>
            <person name="Hayashi A."/>
            <person name="Hijishita S."/>
            <person name="Honda M."/>
            <person name="Hosokawa S."/>
            <person name="Ichikawa Y."/>
            <person name="Idonuma A."/>
            <person name="Iijima M."/>
            <person name="Ikeda M."/>
            <person name="Ikeno M."/>
            <person name="Ito K."/>
            <person name="Ito S."/>
            <person name="Ito T."/>
            <person name="Ito Y."/>
            <person name="Ito Y."/>
            <person name="Iwabuchi A."/>
            <person name="Kamiya K."/>
            <person name="Karasawa W."/>
            <person name="Kurita K."/>
            <person name="Katagiri S."/>
            <person name="Kikuta A."/>
            <person name="Kobayashi H."/>
            <person name="Kobayashi N."/>
            <person name="Machita K."/>
            <person name="Maehara T."/>
            <person name="Masukawa M."/>
            <person name="Mizubayashi T."/>
            <person name="Mukai Y."/>
            <person name="Nagasaki H."/>
            <person name="Nagata Y."/>
            <person name="Naito S."/>
            <person name="Nakashima M."/>
            <person name="Nakama Y."/>
            <person name="Nakamichi Y."/>
            <person name="Nakamura M."/>
            <person name="Meguro A."/>
            <person name="Negishi M."/>
            <person name="Ohta I."/>
            <person name="Ohta T."/>
            <person name="Okamoto M."/>
            <person name="Ono N."/>
            <person name="Saji S."/>
            <person name="Sakaguchi M."/>
            <person name="Sakai K."/>
            <person name="Shibata M."/>
            <person name="Shimokawa T."/>
            <person name="Song J."/>
            <person name="Takazaki Y."/>
            <person name="Terasawa K."/>
            <person name="Tsugane M."/>
            <person name="Tsuji K."/>
            <person name="Ueda S."/>
            <person name="Waki K."/>
            <person name="Yamagata H."/>
            <person name="Yamamoto M."/>
            <person name="Yamamoto S."/>
            <person name="Yamane H."/>
            <person name="Yoshiki S."/>
            <person name="Yoshihara R."/>
            <person name="Yukawa K."/>
            <person name="Zhong H."/>
            <person name="Yano M."/>
            <person name="Yuan Q."/>
            <person name="Ouyang S."/>
            <person name="Liu J."/>
            <person name="Jones K.M."/>
            <person name="Gansberger K."/>
            <person name="Moffat K."/>
            <person name="Hill J."/>
            <person name="Bera J."/>
            <person name="Fadrosh D."/>
            <person name="Jin S."/>
            <person name="Johri S."/>
            <person name="Kim M."/>
            <person name="Overton L."/>
            <person name="Reardon M."/>
            <person name="Tsitrin T."/>
            <person name="Vuong H."/>
            <person name="Weaver B."/>
            <person name="Ciecko A."/>
            <person name="Tallon L."/>
            <person name="Jackson J."/>
            <person name="Pai G."/>
            <person name="Aken S.V."/>
            <person name="Utterback T."/>
            <person name="Reidmuller S."/>
            <person name="Feldblyum T."/>
            <person name="Hsiao J."/>
            <person name="Zismann V."/>
            <person name="Iobst S."/>
            <person name="de Vazeille A.R."/>
            <person name="Buell C.R."/>
            <person name="Ying K."/>
            <person name="Li Y."/>
            <person name="Lu T."/>
            <person name="Huang Y."/>
            <person name="Zhao Q."/>
            <person name="Feng Q."/>
            <person name="Zhang L."/>
            <person name="Zhu J."/>
            <person name="Weng Q."/>
            <person name="Mu J."/>
            <person name="Lu Y."/>
            <person name="Fan D."/>
            <person name="Liu Y."/>
            <person name="Guan J."/>
            <person name="Zhang Y."/>
            <person name="Yu S."/>
            <person name="Liu X."/>
            <person name="Zhang Y."/>
            <person name="Hong G."/>
            <person name="Han B."/>
            <person name="Choisne N."/>
            <person name="Demange N."/>
            <person name="Orjeda G."/>
            <person name="Samain S."/>
            <person name="Cattolico L."/>
            <person name="Pelletier E."/>
            <person name="Couloux A."/>
            <person name="Segurens B."/>
            <person name="Wincker P."/>
            <person name="D'Hont A."/>
            <person name="Scarpelli C."/>
            <person name="Weissenbach J."/>
            <person name="Salanoubat M."/>
            <person name="Quetier F."/>
            <person name="Yu Y."/>
            <person name="Kim H.R."/>
            <person name="Rambo T."/>
            <person name="Currie J."/>
            <person name="Collura K."/>
            <person name="Luo M."/>
            <person name="Yang T."/>
            <person name="Ammiraju J.S.S."/>
            <person name="Engler F."/>
            <person name="Soderlund C."/>
            <person name="Wing R.A."/>
            <person name="Palmer L.E."/>
            <person name="de la Bastide M."/>
            <person name="Spiegel L."/>
            <person name="Nascimento L."/>
            <person name="Zutavern T."/>
            <person name="O'Shaughnessy A."/>
            <person name="Dike S."/>
            <person name="Dedhia N."/>
            <person name="Preston R."/>
            <person name="Balija V."/>
            <person name="McCombie W.R."/>
            <person name="Chow T."/>
            <person name="Chen H."/>
            <person name="Chung M."/>
            <person name="Chen C."/>
            <person name="Shaw J."/>
            <person name="Wu H."/>
            <person name="Hsiao K."/>
            <person name="Chao Y."/>
            <person name="Chu M."/>
            <person name="Cheng C."/>
            <person name="Hour A."/>
            <person name="Lee P."/>
            <person name="Lin S."/>
            <person name="Lin Y."/>
            <person name="Liou J."/>
            <person name="Liu S."/>
            <person name="Hsing Y."/>
            <person name="Raghuvanshi S."/>
            <person name="Mohanty A."/>
            <person name="Bharti A.K."/>
            <person name="Gaur A."/>
            <person name="Gupta V."/>
            <person name="Kumar D."/>
            <person name="Ravi V."/>
            <person name="Vij S."/>
            <person name="Kapur A."/>
            <person name="Khurana P."/>
            <person name="Khurana P."/>
            <person name="Khurana J.P."/>
            <person name="Tyagi A.K."/>
            <person name="Gaikwad K."/>
            <person name="Singh A."/>
            <person name="Dalal V."/>
            <person name="Srivastava S."/>
            <person name="Dixit A."/>
            <person name="Pal A.K."/>
            <person name="Ghazi I.A."/>
            <person name="Yadav M."/>
            <person name="Pandit A."/>
            <person name="Bhargava A."/>
            <person name="Sureshbabu K."/>
            <person name="Batra K."/>
            <person name="Sharma T.R."/>
            <person name="Mohapatra T."/>
            <person name="Singh N.K."/>
            <person name="Messing J."/>
            <person name="Nelson A.B."/>
            <person name="Fuks G."/>
            <person name="Kavchok S."/>
            <person name="Keizer G."/>
            <person name="Linton E."/>
            <person name="Llaca V."/>
            <person name="Song R."/>
            <person name="Tanyolac B."/>
            <person name="Young S."/>
            <person name="Ho-Il K."/>
            <person name="Hahn J.H."/>
            <person name="Sangsakoo G."/>
            <person name="Vanavichit A."/>
            <person name="de Mattos Luiz.A.T."/>
            <person name="Zimmer P.D."/>
            <person name="Malone G."/>
            <person name="Dellagostin O."/>
            <person name="de Oliveira A.C."/>
            <person name="Bevan M."/>
            <person name="Bancroft I."/>
            <person name="Minx P."/>
            <person name="Cordum H."/>
            <person name="Wilson R."/>
            <person name="Cheng Z."/>
            <person name="Jin W."/>
            <person name="Jiang J."/>
            <person name="Leong S.A."/>
            <person name="Iwama H."/>
            <person name="Gojobori T."/>
            <person name="Itoh T."/>
            <person name="Niimura Y."/>
            <person name="Fujii Y."/>
            <person name="Habara T."/>
            <person name="Sakai H."/>
            <person name="Sato Y."/>
            <person name="Wilson G."/>
            <person name="Kumar K."/>
            <person name="McCouch S."/>
            <person name="Juretic N."/>
            <person name="Hoen D."/>
            <person name="Wright S."/>
            <person name="Bruskiewich R."/>
            <person name="Bureau T."/>
            <person name="Miyao A."/>
            <person name="Hirochika H."/>
            <person name="Nishikawa T."/>
            <person name="Kadowaki K."/>
            <person name="Sugiura M."/>
            <person name="Burr B."/>
            <person name="Sasaki T."/>
        </authorList>
    </citation>
    <scope>NUCLEOTIDE SEQUENCE [LARGE SCALE GENOMIC DNA]</scope>
    <source>
        <strain evidence="3">cv. Nipponbare</strain>
    </source>
</reference>
<dbReference type="Pfam" id="PF07893">
    <property type="entry name" value="DUF1668"/>
    <property type="match status" value="1"/>
</dbReference>